<evidence type="ECO:0000313" key="6">
    <source>
        <dbReference type="Proteomes" id="UP000442535"/>
    </source>
</evidence>
<comment type="similarity">
    <text evidence="2">Belongs to the DsrC/TusE family.</text>
</comment>
<dbReference type="PANTHER" id="PTHR43755">
    <property type="match status" value="1"/>
</dbReference>
<dbReference type="InterPro" id="IPR036188">
    <property type="entry name" value="FAD/NAD-bd_sf"/>
</dbReference>
<keyword evidence="6" id="KW-1185">Reference proteome</keyword>
<evidence type="ECO:0000256" key="2">
    <source>
        <dbReference type="ARBA" id="ARBA00005718"/>
    </source>
</evidence>
<feature type="domain" description="FAD/NAD(P)-binding" evidence="4">
    <location>
        <begin position="3"/>
        <end position="123"/>
    </location>
</feature>
<dbReference type="GO" id="GO:0005737">
    <property type="term" value="C:cytoplasm"/>
    <property type="evidence" value="ECO:0007669"/>
    <property type="project" value="UniProtKB-SubCell"/>
</dbReference>
<keyword evidence="3" id="KW-0963">Cytoplasm</keyword>
<dbReference type="Gene3D" id="1.10.10.370">
    <property type="entry name" value="DsrC-like protein, C-terminal domain"/>
    <property type="match status" value="1"/>
</dbReference>
<dbReference type="InterPro" id="IPR042072">
    <property type="entry name" value="DsrC-like_C"/>
</dbReference>
<dbReference type="Gene3D" id="3.30.1420.10">
    <property type="match status" value="1"/>
</dbReference>
<reference evidence="5 6" key="1">
    <citation type="submission" date="2019-08" db="EMBL/GenBank/DDBJ databases">
        <title>In-depth cultivation of the pig gut microbiome towards novel bacterial diversity and tailored functional studies.</title>
        <authorList>
            <person name="Wylensek D."/>
            <person name="Hitch T.C.A."/>
            <person name="Clavel T."/>
        </authorList>
    </citation>
    <scope>NUCLEOTIDE SEQUENCE [LARGE SCALE GENOMIC DNA]</scope>
    <source>
        <strain evidence="5 6">RF-GAM-744-WT-7</strain>
    </source>
</reference>
<organism evidence="5 6">
    <name type="scientific">Mobiluncus porci</name>
    <dbReference type="NCBI Taxonomy" id="2652278"/>
    <lineage>
        <taxon>Bacteria</taxon>
        <taxon>Bacillati</taxon>
        <taxon>Actinomycetota</taxon>
        <taxon>Actinomycetes</taxon>
        <taxon>Actinomycetales</taxon>
        <taxon>Actinomycetaceae</taxon>
        <taxon>Mobiluncus</taxon>
    </lineage>
</organism>
<dbReference type="InterPro" id="IPR025526">
    <property type="entry name" value="DsrC-like_dom_sf"/>
</dbReference>
<dbReference type="AlphaFoldDB" id="A0A7K0K2S4"/>
<dbReference type="GO" id="GO:0016491">
    <property type="term" value="F:oxidoreductase activity"/>
    <property type="evidence" value="ECO:0007669"/>
    <property type="project" value="InterPro"/>
</dbReference>
<dbReference type="NCBIfam" id="TIGR03342">
    <property type="entry name" value="dsrC_tusE_dsvC"/>
    <property type="match status" value="1"/>
</dbReference>
<protein>
    <submittedName>
        <fullName evidence="5">TusE/DsrC/DsvC family sulfur relay protein</fullName>
    </submittedName>
</protein>
<evidence type="ECO:0000256" key="1">
    <source>
        <dbReference type="ARBA" id="ARBA00004496"/>
    </source>
</evidence>
<comment type="caution">
    <text evidence="5">The sequence shown here is derived from an EMBL/GenBank/DDBJ whole genome shotgun (WGS) entry which is preliminary data.</text>
</comment>
<sequence>MKQIVILGGGTAGSIVSNRLYRELPKSEYQITVVDRDDHHHYQPGYLFVPFGMYRPRTVVKKRSQFFPRGVRFVMDGIKKVDPVAKTVELEHETLPYHYLIIATGCTIRPDQVPGMSDPKVWRKSVFDFYTLSGSGRLHKALKNFERGHLVVHISEMPIKCPVAPLEFVLLADWYFFMRRRRLDIDITFVTPLDGAFTKPVAKAELGDLLRKRDIEIETDFNVERIDPDNQMLVGYDGREIPFDLLVTVPPVMGQQYVADSGIGDEMNYVPADKHTMQSTEYPDIFVLGDAGNFPTSKAGAVVHFQSESFVPNFINYINGRPMTESFDGHANCFIESGFHKALLLDFNYDVQPVTGKFPFPVVGPLKLLGESRMNHLGKLAFYLMYWGFLARGLPLPFPRDMSKAGKDFRKWGFMPDGVNPLPKEKTPPPPPEPDIKIPIVRVAGSAPLVSETMAKPGDKPTNTTKGDNIPVIREINGKPIDVTDEGFMTNKEQWNDEVAEGLAKALHIELDDVAWSVIRFVRQDFEERSVSPTLGRISKAGGFDVKTLFSIFGTKPAKKLAYIAGAPKPVGCV</sequence>
<dbReference type="SUPFAM" id="SSF69721">
    <property type="entry name" value="DsrC, the gamma subunit of dissimilatory sulfite reductase"/>
    <property type="match status" value="1"/>
</dbReference>
<evidence type="ECO:0000256" key="3">
    <source>
        <dbReference type="ARBA" id="ARBA00022490"/>
    </source>
</evidence>
<accession>A0A7K0K2S4</accession>
<dbReference type="Pfam" id="PF07992">
    <property type="entry name" value="Pyr_redox_2"/>
    <property type="match status" value="1"/>
</dbReference>
<dbReference type="Proteomes" id="UP000442535">
    <property type="component" value="Unassembled WGS sequence"/>
</dbReference>
<dbReference type="InterPro" id="IPR052541">
    <property type="entry name" value="SQRD"/>
</dbReference>
<dbReference type="Gene3D" id="3.50.50.60">
    <property type="entry name" value="FAD/NAD(P)-binding domain"/>
    <property type="match status" value="2"/>
</dbReference>
<dbReference type="InterPro" id="IPR007453">
    <property type="entry name" value="DsrC/TusE"/>
</dbReference>
<dbReference type="RefSeq" id="WP_154544637.1">
    <property type="nucleotide sequence ID" value="NZ_VUMY01000008.1"/>
</dbReference>
<dbReference type="InterPro" id="IPR043163">
    <property type="entry name" value="DsrC-like_N"/>
</dbReference>
<dbReference type="Pfam" id="PF04358">
    <property type="entry name" value="DsrC"/>
    <property type="match status" value="1"/>
</dbReference>
<dbReference type="SUPFAM" id="SSF51905">
    <property type="entry name" value="FAD/NAD(P)-binding domain"/>
    <property type="match status" value="2"/>
</dbReference>
<gene>
    <name evidence="5" type="primary">tusE</name>
    <name evidence="5" type="ORF">FYJ63_05615</name>
</gene>
<dbReference type="PANTHER" id="PTHR43755:SF1">
    <property type="entry name" value="FAD-DEPENDENT PYRIDINE NUCLEOTIDE-DISULPHIDE OXIDOREDUCTASE"/>
    <property type="match status" value="1"/>
</dbReference>
<dbReference type="EMBL" id="VUMY01000008">
    <property type="protein sequence ID" value="MST49714.1"/>
    <property type="molecule type" value="Genomic_DNA"/>
</dbReference>
<evidence type="ECO:0000259" key="4">
    <source>
        <dbReference type="Pfam" id="PF07992"/>
    </source>
</evidence>
<proteinExistence type="inferred from homology"/>
<dbReference type="InterPro" id="IPR023753">
    <property type="entry name" value="FAD/NAD-binding_dom"/>
</dbReference>
<name>A0A7K0K2S4_9ACTO</name>
<evidence type="ECO:0000313" key="5">
    <source>
        <dbReference type="EMBL" id="MST49714.1"/>
    </source>
</evidence>
<comment type="subcellular location">
    <subcellularLocation>
        <location evidence="1">Cytoplasm</location>
    </subcellularLocation>
</comment>